<comment type="similarity">
    <text evidence="2 6">Belongs to the GDT1 family.</text>
</comment>
<keyword evidence="5 6" id="KW-0472">Membrane</keyword>
<accession>A0A0L6JTW9</accession>
<dbReference type="AlphaFoldDB" id="A0A0L6JTW9"/>
<feature type="transmembrane region" description="Helical" evidence="6">
    <location>
        <begin position="196"/>
        <end position="212"/>
    </location>
</feature>
<comment type="subcellular location">
    <subcellularLocation>
        <location evidence="1 6">Membrane</location>
        <topology evidence="1 6">Multi-pass membrane protein</topology>
    </subcellularLocation>
</comment>
<organism evidence="7 8">
    <name type="scientific">Pseudobacteroides cellulosolvens ATCC 35603 = DSM 2933</name>
    <dbReference type="NCBI Taxonomy" id="398512"/>
    <lineage>
        <taxon>Bacteria</taxon>
        <taxon>Bacillati</taxon>
        <taxon>Bacillota</taxon>
        <taxon>Clostridia</taxon>
        <taxon>Eubacteriales</taxon>
        <taxon>Oscillospiraceae</taxon>
        <taxon>Pseudobacteroides</taxon>
    </lineage>
</organism>
<reference evidence="8" key="1">
    <citation type="submission" date="2015-07" db="EMBL/GenBank/DDBJ databases">
        <title>Near-Complete Genome Sequence of the Cellulolytic Bacterium Bacteroides (Pseudobacteroides) cellulosolvens ATCC 35603.</title>
        <authorList>
            <person name="Dassa B."/>
            <person name="Utturkar S.M."/>
            <person name="Klingeman D.M."/>
            <person name="Hurt R.A."/>
            <person name="Keller M."/>
            <person name="Xu J."/>
            <person name="Reddy Y.H.K."/>
            <person name="Borovok I."/>
            <person name="Grinberg I.R."/>
            <person name="Lamed R."/>
            <person name="Zhivin O."/>
            <person name="Bayer E.A."/>
            <person name="Brown S.D."/>
        </authorList>
    </citation>
    <scope>NUCLEOTIDE SEQUENCE [LARGE SCALE GENOMIC DNA]</scope>
    <source>
        <strain evidence="8">DSM 2933</strain>
    </source>
</reference>
<evidence type="ECO:0000313" key="7">
    <source>
        <dbReference type="EMBL" id="KNY29286.1"/>
    </source>
</evidence>
<comment type="caution">
    <text evidence="7">The sequence shown here is derived from an EMBL/GenBank/DDBJ whole genome shotgun (WGS) entry which is preliminary data.</text>
</comment>
<dbReference type="PANTHER" id="PTHR12608:SF1">
    <property type="entry name" value="TRANSMEMBRANE PROTEIN 165"/>
    <property type="match status" value="1"/>
</dbReference>
<proteinExistence type="inferred from homology"/>
<dbReference type="STRING" id="398512.Bccel_4560"/>
<keyword evidence="4 6" id="KW-1133">Transmembrane helix</keyword>
<evidence type="ECO:0000256" key="3">
    <source>
        <dbReference type="ARBA" id="ARBA00022692"/>
    </source>
</evidence>
<dbReference type="GO" id="GO:0046873">
    <property type="term" value="F:metal ion transmembrane transporter activity"/>
    <property type="evidence" value="ECO:0007669"/>
    <property type="project" value="InterPro"/>
</dbReference>
<feature type="transmembrane region" description="Helical" evidence="6">
    <location>
        <begin position="165"/>
        <end position="184"/>
    </location>
</feature>
<feature type="transmembrane region" description="Helical" evidence="6">
    <location>
        <begin position="37"/>
        <end position="55"/>
    </location>
</feature>
<dbReference type="EMBL" id="LGTC01000001">
    <property type="protein sequence ID" value="KNY29286.1"/>
    <property type="molecule type" value="Genomic_DNA"/>
</dbReference>
<dbReference type="Pfam" id="PF01169">
    <property type="entry name" value="GDT1"/>
    <property type="match status" value="2"/>
</dbReference>
<evidence type="ECO:0000313" key="8">
    <source>
        <dbReference type="Proteomes" id="UP000036923"/>
    </source>
</evidence>
<name>A0A0L6JTW9_9FIRM</name>
<feature type="transmembrane region" description="Helical" evidence="6">
    <location>
        <begin position="62"/>
        <end position="84"/>
    </location>
</feature>
<dbReference type="GO" id="GO:0016020">
    <property type="term" value="C:membrane"/>
    <property type="evidence" value="ECO:0007669"/>
    <property type="project" value="UniProtKB-SubCell"/>
</dbReference>
<dbReference type="InterPro" id="IPR001727">
    <property type="entry name" value="GDT1-like"/>
</dbReference>
<feature type="transmembrane region" description="Helical" evidence="6">
    <location>
        <begin position="130"/>
        <end position="153"/>
    </location>
</feature>
<evidence type="ECO:0000256" key="2">
    <source>
        <dbReference type="ARBA" id="ARBA00009190"/>
    </source>
</evidence>
<dbReference type="PANTHER" id="PTHR12608">
    <property type="entry name" value="TRANSMEMBRANE PROTEIN HTP-1 RELATED"/>
    <property type="match status" value="1"/>
</dbReference>
<dbReference type="eggNOG" id="COG2119">
    <property type="taxonomic scope" value="Bacteria"/>
</dbReference>
<sequence>MIQELIKAFLLVFIAEMGDKTQILAMAFATKYPAKKVLAGIFIGCLLNHGLAVLLGSSVSRLIPLNTVQIIAGFAFVVFALWTIKPESDEDEDESNKSKFGPVITVATAFFIGELGDKTQLAAITLATDAMYPLIILVGTVTGMVVTGGLGIIVGKKLGDKIPEFVIKIIAASVFMLFGITKLYNTMPKEYLEMKYILILAAVVSLTVFLLLKSSLARRREGKESLLVKTSRELYNYYHQAREKVEDICLGENKCRKCQGQSCVIGYTKLLIDNGMEGIESVELDDGGEYFGKDYDRELVLETLRSTLVLLKDDPGNINYRNLHKIRKNLEIILFGQNIENMCNWQQYVRDLEAVDKDITEKLIAGIN</sequence>
<keyword evidence="3 6" id="KW-0812">Transmembrane</keyword>
<dbReference type="PATRIC" id="fig|398512.5.peg.4778"/>
<dbReference type="OrthoDB" id="9801356at2"/>
<dbReference type="RefSeq" id="WP_050753727.1">
    <property type="nucleotide sequence ID" value="NZ_JQKC01000001.1"/>
</dbReference>
<evidence type="ECO:0000256" key="5">
    <source>
        <dbReference type="ARBA" id="ARBA00023136"/>
    </source>
</evidence>
<gene>
    <name evidence="7" type="ORF">Bccel_4560</name>
</gene>
<evidence type="ECO:0000256" key="6">
    <source>
        <dbReference type="RuleBase" id="RU365102"/>
    </source>
</evidence>
<evidence type="ECO:0000256" key="1">
    <source>
        <dbReference type="ARBA" id="ARBA00004141"/>
    </source>
</evidence>
<protein>
    <recommendedName>
        <fullName evidence="6">GDT1 family protein</fullName>
    </recommendedName>
</protein>
<evidence type="ECO:0000256" key="4">
    <source>
        <dbReference type="ARBA" id="ARBA00022989"/>
    </source>
</evidence>
<keyword evidence="8" id="KW-1185">Reference proteome</keyword>
<dbReference type="Proteomes" id="UP000036923">
    <property type="component" value="Unassembled WGS sequence"/>
</dbReference>